<organism evidence="1 2">
    <name type="scientific">Coniosporium uncinatum</name>
    <dbReference type="NCBI Taxonomy" id="93489"/>
    <lineage>
        <taxon>Eukaryota</taxon>
        <taxon>Fungi</taxon>
        <taxon>Dikarya</taxon>
        <taxon>Ascomycota</taxon>
        <taxon>Pezizomycotina</taxon>
        <taxon>Dothideomycetes</taxon>
        <taxon>Dothideomycetes incertae sedis</taxon>
        <taxon>Coniosporium</taxon>
    </lineage>
</organism>
<accession>A0ACC3DZ30</accession>
<comment type="caution">
    <text evidence="1">The sequence shown here is derived from an EMBL/GenBank/DDBJ whole genome shotgun (WGS) entry which is preliminary data.</text>
</comment>
<dbReference type="EMBL" id="JAWDJW010000027">
    <property type="protein sequence ID" value="KAK3081969.1"/>
    <property type="molecule type" value="Genomic_DNA"/>
</dbReference>
<evidence type="ECO:0000313" key="2">
    <source>
        <dbReference type="Proteomes" id="UP001186974"/>
    </source>
</evidence>
<reference evidence="1" key="1">
    <citation type="submission" date="2024-09" db="EMBL/GenBank/DDBJ databases">
        <title>Black Yeasts Isolated from many extreme environments.</title>
        <authorList>
            <person name="Coleine C."/>
            <person name="Stajich J.E."/>
            <person name="Selbmann L."/>
        </authorList>
    </citation>
    <scope>NUCLEOTIDE SEQUENCE</scope>
    <source>
        <strain evidence="1">CCFEE 5737</strain>
    </source>
</reference>
<sequence length="184" mass="18348">MQYSKMLWLVAGLATTAFAQQSSSSASYDGDCDGSNDPPSCMSSLAASTSSGLGPRQSVVTVVTTDVGTLVTTDVGTSRYVTSLPPSILTYTTEIAADTTLVPVLTPSVVSSEVVVTTNTAGQSTTSTRLRTTSVTVTPSSVIPVIPVTGVATTSSPSPAGAAAFATMVPAVFGAAALGFAAVL</sequence>
<protein>
    <submittedName>
        <fullName evidence="1">Uncharacterized protein</fullName>
    </submittedName>
</protein>
<evidence type="ECO:0000313" key="1">
    <source>
        <dbReference type="EMBL" id="KAK3081969.1"/>
    </source>
</evidence>
<dbReference type="Proteomes" id="UP001186974">
    <property type="component" value="Unassembled WGS sequence"/>
</dbReference>
<proteinExistence type="predicted"/>
<name>A0ACC3DZ30_9PEZI</name>
<keyword evidence="2" id="KW-1185">Reference proteome</keyword>
<gene>
    <name evidence="1" type="ORF">LTS18_009838</name>
</gene>